<proteinExistence type="predicted"/>
<evidence type="ECO:0000259" key="2">
    <source>
        <dbReference type="Pfam" id="PF14280"/>
    </source>
</evidence>
<dbReference type="EMBL" id="AP024238">
    <property type="protein sequence ID" value="BCO26592.1"/>
    <property type="molecule type" value="Genomic_DNA"/>
</dbReference>
<gene>
    <name evidence="3" type="ORF">MIZ03_1475</name>
</gene>
<dbReference type="InterPro" id="IPR025375">
    <property type="entry name" value="DUF4365"/>
</dbReference>
<evidence type="ECO:0000313" key="3">
    <source>
        <dbReference type="EMBL" id="BCO26592.1"/>
    </source>
</evidence>
<sequence>MTTIAASSPASPPAAAKKKRHTVSQLANRVDTNRQGQEGAAWISWIVEGLWGCGVEVISASNDDGVDAIILLKRRPGLASYAGPTGDLIFAQIKTGYVDGVPDKDYSIPFDADKLSDWRSKWAAYPGPAVMINVIPRRLIRAKAKADATAGVPVAASEDPIAYWTDLKRPDSFQSNKVLFRFKNRFDAGTKSSFFNLCWRWAEFRKLPVIQLNDSEKAFNDEEQPDYMGSTPMRVVARNYFKDLKNASEADTALLQATITWRGWEHITRMERPARTKQQSIQLLPAVARILLTNSGVKPVTARPVSPMPPMTPCNGQELHRGFDTLTARVVFYERHEAVVRVILERTKLFEKGKFVRETVIFYSVYEVARRKKSP</sequence>
<accession>A0ABM7MK75</accession>
<keyword evidence="4" id="KW-1185">Reference proteome</keyword>
<evidence type="ECO:0000313" key="4">
    <source>
        <dbReference type="Proteomes" id="UP000824366"/>
    </source>
</evidence>
<feature type="region of interest" description="Disordered" evidence="1">
    <location>
        <begin position="1"/>
        <end position="23"/>
    </location>
</feature>
<feature type="domain" description="DUF4365" evidence="2">
    <location>
        <begin position="37"/>
        <end position="191"/>
    </location>
</feature>
<feature type="compositionally biased region" description="Low complexity" evidence="1">
    <location>
        <begin position="1"/>
        <end position="15"/>
    </location>
</feature>
<evidence type="ECO:0000256" key="1">
    <source>
        <dbReference type="SAM" id="MobiDB-lite"/>
    </source>
</evidence>
<name>A0ABM7MK75_9BURK</name>
<protein>
    <recommendedName>
        <fullName evidence="2">DUF4365 domain-containing protein</fullName>
    </recommendedName>
</protein>
<reference evidence="3 4" key="1">
    <citation type="journal article" date="2021" name="Microbiol. Spectr.">
        <title>A Single Bacterium Capable of Oxidation and Reduction of Iron at Circumneutral pH.</title>
        <authorList>
            <person name="Kato S."/>
            <person name="Ohkuma M."/>
        </authorList>
    </citation>
    <scope>NUCLEOTIDE SEQUENCE [LARGE SCALE GENOMIC DNA]</scope>
    <source>
        <strain evidence="3 4">MIZ03</strain>
    </source>
</reference>
<dbReference type="Pfam" id="PF14280">
    <property type="entry name" value="DUF4365"/>
    <property type="match status" value="1"/>
</dbReference>
<organism evidence="3 4">
    <name type="scientific">Rhodoferax lithotrophicus</name>
    <dbReference type="NCBI Taxonomy" id="2798804"/>
    <lineage>
        <taxon>Bacteria</taxon>
        <taxon>Pseudomonadati</taxon>
        <taxon>Pseudomonadota</taxon>
        <taxon>Betaproteobacteria</taxon>
        <taxon>Burkholderiales</taxon>
        <taxon>Comamonadaceae</taxon>
        <taxon>Rhodoferax</taxon>
    </lineage>
</organism>
<dbReference type="RefSeq" id="WP_223910289.1">
    <property type="nucleotide sequence ID" value="NZ_AP024238.1"/>
</dbReference>
<dbReference type="Proteomes" id="UP000824366">
    <property type="component" value="Chromosome"/>
</dbReference>